<feature type="binding site" evidence="1">
    <location>
        <position position="385"/>
    </location>
    <ligand>
        <name>Zn(2+)</name>
        <dbReference type="ChEBI" id="CHEBI:29105"/>
    </ligand>
</feature>
<evidence type="ECO:0000313" key="4">
    <source>
        <dbReference type="Proteomes" id="UP000694429"/>
    </source>
</evidence>
<feature type="compositionally biased region" description="Pro residues" evidence="2">
    <location>
        <begin position="1"/>
        <end position="28"/>
    </location>
</feature>
<evidence type="ECO:0008006" key="5">
    <source>
        <dbReference type="Google" id="ProtNLM"/>
    </source>
</evidence>
<feature type="compositionally biased region" description="Basic residues" evidence="2">
    <location>
        <begin position="104"/>
        <end position="113"/>
    </location>
</feature>
<feature type="binding site" evidence="1">
    <location>
        <position position="380"/>
    </location>
    <ligand>
        <name>Zn(2+)</name>
        <dbReference type="ChEBI" id="CHEBI:29105"/>
    </ligand>
</feature>
<dbReference type="Ensembl" id="ENSCAFT00030019447.1">
    <property type="protein sequence ID" value="ENSCAFP00030016958.1"/>
    <property type="gene ID" value="ENSCAFG00030010512.1"/>
</dbReference>
<protein>
    <recommendedName>
        <fullName evidence="5">MOB kinase activator 3A</fullName>
    </recommendedName>
</protein>
<evidence type="ECO:0000256" key="2">
    <source>
        <dbReference type="SAM" id="MobiDB-lite"/>
    </source>
</evidence>
<proteinExistence type="predicted"/>
<evidence type="ECO:0000313" key="3">
    <source>
        <dbReference type="Ensembl" id="ENSCAFP00030016958.1"/>
    </source>
</evidence>
<feature type="binding site" evidence="1">
    <location>
        <position position="298"/>
    </location>
    <ligand>
        <name>Zn(2+)</name>
        <dbReference type="ChEBI" id="CHEBI:29105"/>
    </ligand>
</feature>
<dbReference type="SUPFAM" id="SSF101152">
    <property type="entry name" value="Mob1/phocein"/>
    <property type="match status" value="1"/>
</dbReference>
<accession>A0A8C0MUB9</accession>
<dbReference type="FunFam" id="1.20.140.30:FF:000001">
    <property type="entry name" value="MOB kinase activator 1A"/>
    <property type="match status" value="1"/>
</dbReference>
<name>A0A8C0MUB9_CANLF</name>
<dbReference type="Proteomes" id="UP000694429">
    <property type="component" value="Chromosome 20"/>
</dbReference>
<organism evidence="3 4">
    <name type="scientific">Canis lupus familiaris</name>
    <name type="common">Dog</name>
    <name type="synonym">Canis familiaris</name>
    <dbReference type="NCBI Taxonomy" id="9615"/>
    <lineage>
        <taxon>Eukaryota</taxon>
        <taxon>Metazoa</taxon>
        <taxon>Chordata</taxon>
        <taxon>Craniata</taxon>
        <taxon>Vertebrata</taxon>
        <taxon>Euteleostomi</taxon>
        <taxon>Mammalia</taxon>
        <taxon>Eutheria</taxon>
        <taxon>Laurasiatheria</taxon>
        <taxon>Carnivora</taxon>
        <taxon>Caniformia</taxon>
        <taxon>Canidae</taxon>
        <taxon>Canis</taxon>
    </lineage>
</organism>
<feature type="compositionally biased region" description="Low complexity" evidence="2">
    <location>
        <begin position="29"/>
        <end position="39"/>
    </location>
</feature>
<reference evidence="3" key="1">
    <citation type="submission" date="2019-03" db="EMBL/GenBank/DDBJ databases">
        <authorList>
            <person name="Warren W.C."/>
            <person name="Johnson G.S."/>
        </authorList>
    </citation>
    <scope>NUCLEOTIDE SEQUENCE [LARGE SCALE GENOMIC DNA]</scope>
    <source>
        <strain evidence="3">Basenji</strain>
    </source>
</reference>
<feature type="region of interest" description="Disordered" evidence="2">
    <location>
        <begin position="158"/>
        <end position="192"/>
    </location>
</feature>
<evidence type="ECO:0000256" key="1">
    <source>
        <dbReference type="PIRSR" id="PIRSR605301-1"/>
    </source>
</evidence>
<feature type="binding site" evidence="1">
    <location>
        <position position="303"/>
    </location>
    <ligand>
        <name>Zn(2+)</name>
        <dbReference type="ChEBI" id="CHEBI:29105"/>
    </ligand>
</feature>
<dbReference type="AlphaFoldDB" id="A0A8C0MUB9"/>
<reference evidence="3" key="2">
    <citation type="submission" date="2025-08" db="UniProtKB">
        <authorList>
            <consortium name="Ensembl"/>
        </authorList>
    </citation>
    <scope>IDENTIFICATION</scope>
</reference>
<feature type="compositionally biased region" description="Low complexity" evidence="2">
    <location>
        <begin position="84"/>
        <end position="103"/>
    </location>
</feature>
<feature type="compositionally biased region" description="Pro residues" evidence="2">
    <location>
        <begin position="117"/>
        <end position="133"/>
    </location>
</feature>
<dbReference type="InterPro" id="IPR036703">
    <property type="entry name" value="MOB_kinase_act_sf"/>
</dbReference>
<keyword evidence="1" id="KW-0862">Zinc</keyword>
<feature type="region of interest" description="Disordered" evidence="2">
    <location>
        <begin position="1"/>
        <end position="143"/>
    </location>
</feature>
<dbReference type="Gene3D" id="1.20.140.30">
    <property type="entry name" value="MOB kinase activator"/>
    <property type="match status" value="1"/>
</dbReference>
<dbReference type="PANTHER" id="PTHR22599">
    <property type="entry name" value="MPS ONE BINDER KINASE ACTIVATOR-LIKE MOB"/>
    <property type="match status" value="1"/>
</dbReference>
<sequence>MARPRPPPAARQPTAPPAPAPAPAPGAGPAPQRTTAGPAPRRPRPPQAPPPGRARRMRPGHTQAPPPGRAQARGPAPPSRHRASSAPRPRAPANGVPARFRLPGNRRARRRGRPFSGPRPPWAPLPGRPPPVAEVPLPGRGGGGRRCALCWSAAEGTGRRTLDTGQPRAPRLVGRDRRSPGSRGVQQVSHRRGACLTRSSCLGPSTEASPGKGAEMSNPFLKQVFNKDKTFRPKRKFEPGTQRFELHKKAQASLNAGLDLKLAVQLPPGEDLNDWVAVHVVDFFNRVNLIYGTIGDGCTEQSCPIMSGGPKYEYRWQDEHQFRKPTALSAPRYMDLLMDWIEVQINNEELFPTHVGTPFPKNFLQVVKKILSRLFRVFVHVYIHHFDRIAQMGSEAHVNTCYKHFYYFVKEFGLIDTKELEPLVSRAGIRRGWRGTWGSPGPGRPAWWVA</sequence>
<keyword evidence="1" id="KW-0479">Metal-binding</keyword>
<dbReference type="Pfam" id="PF03637">
    <property type="entry name" value="Mob1_phocein"/>
    <property type="match status" value="1"/>
</dbReference>
<dbReference type="SMART" id="SM01388">
    <property type="entry name" value="Mob1_phocein"/>
    <property type="match status" value="1"/>
</dbReference>
<dbReference type="InterPro" id="IPR005301">
    <property type="entry name" value="MOB_kinase_act_fam"/>
</dbReference>